<reference evidence="1" key="1">
    <citation type="journal article" date="2014" name="Int. J. Syst. Evol. Microbiol.">
        <title>Complete genome sequence of Corynebacterium casei LMG S-19264T (=DSM 44701T), isolated from a smear-ripened cheese.</title>
        <authorList>
            <consortium name="US DOE Joint Genome Institute (JGI-PGF)"/>
            <person name="Walter F."/>
            <person name="Albersmeier A."/>
            <person name="Kalinowski J."/>
            <person name="Ruckert C."/>
        </authorList>
    </citation>
    <scope>NUCLEOTIDE SEQUENCE</scope>
    <source>
        <strain evidence="1">CGMCC 1.15425</strain>
    </source>
</reference>
<dbReference type="AlphaFoldDB" id="A0A916QPU7"/>
<sequence length="64" mass="7037">MGRDPNNWEITAPPGHQPAIYSSVAQQPGGQCPCRCDIVDRLMYNAQRLVLKGESMCKTMASVD</sequence>
<evidence type="ECO:0000313" key="1">
    <source>
        <dbReference type="EMBL" id="GFZ84339.1"/>
    </source>
</evidence>
<proteinExistence type="predicted"/>
<protein>
    <submittedName>
        <fullName evidence="1">Uncharacterized protein</fullName>
    </submittedName>
</protein>
<organism evidence="1 2">
    <name type="scientific">Pseudohongiella nitratireducens</name>
    <dbReference type="NCBI Taxonomy" id="1768907"/>
    <lineage>
        <taxon>Bacteria</taxon>
        <taxon>Pseudomonadati</taxon>
        <taxon>Pseudomonadota</taxon>
        <taxon>Gammaproteobacteria</taxon>
        <taxon>Pseudomonadales</taxon>
        <taxon>Pseudohongiellaceae</taxon>
        <taxon>Pseudohongiella</taxon>
    </lineage>
</organism>
<dbReference type="EMBL" id="BMIY01000017">
    <property type="protein sequence ID" value="GFZ84339.1"/>
    <property type="molecule type" value="Genomic_DNA"/>
</dbReference>
<name>A0A916QPU7_9GAMM</name>
<comment type="caution">
    <text evidence="1">The sequence shown here is derived from an EMBL/GenBank/DDBJ whole genome shotgun (WGS) entry which is preliminary data.</text>
</comment>
<evidence type="ECO:0000313" key="2">
    <source>
        <dbReference type="Proteomes" id="UP000627715"/>
    </source>
</evidence>
<gene>
    <name evidence="1" type="ORF">GCM10011403_29810</name>
</gene>
<keyword evidence="2" id="KW-1185">Reference proteome</keyword>
<dbReference type="Proteomes" id="UP000627715">
    <property type="component" value="Unassembled WGS sequence"/>
</dbReference>
<reference evidence="1" key="2">
    <citation type="submission" date="2020-09" db="EMBL/GenBank/DDBJ databases">
        <authorList>
            <person name="Sun Q."/>
            <person name="Zhou Y."/>
        </authorList>
    </citation>
    <scope>NUCLEOTIDE SEQUENCE</scope>
    <source>
        <strain evidence="1">CGMCC 1.15425</strain>
    </source>
</reference>
<accession>A0A916QPU7</accession>